<gene>
    <name evidence="4" type="ORF">A3843_10130</name>
</gene>
<evidence type="ECO:0000313" key="5">
    <source>
        <dbReference type="Proteomes" id="UP000185783"/>
    </source>
</evidence>
<dbReference type="RefSeq" id="WP_028481256.1">
    <property type="nucleotide sequence ID" value="NZ_LVVZ01000015.1"/>
</dbReference>
<dbReference type="Gene3D" id="3.10.290.10">
    <property type="entry name" value="RNA-binding S4 domain"/>
    <property type="match status" value="1"/>
</dbReference>
<reference evidence="4 5" key="1">
    <citation type="submission" date="2016-03" db="EMBL/GenBank/DDBJ databases">
        <title>Genome sequence of Nesiotobacter sp. nov., a moderately halophilic alphaproteobacterium isolated from the Yellow Sea, China.</title>
        <authorList>
            <person name="Zhang G."/>
            <person name="Zhang R."/>
        </authorList>
    </citation>
    <scope>NUCLEOTIDE SEQUENCE [LARGE SCALE GENOMIC DNA]</scope>
    <source>
        <strain evidence="4 5">WB1-6</strain>
    </source>
</reference>
<keyword evidence="5" id="KW-1185">Reference proteome</keyword>
<comment type="caution">
    <text evidence="4">The sequence shown here is derived from an EMBL/GenBank/DDBJ whole genome shotgun (WGS) entry which is preliminary data.</text>
</comment>
<dbReference type="GO" id="GO:0003723">
    <property type="term" value="F:RNA binding"/>
    <property type="evidence" value="ECO:0007669"/>
    <property type="project" value="UniProtKB-KW"/>
</dbReference>
<dbReference type="SUPFAM" id="SSF55174">
    <property type="entry name" value="Alpha-L RNA-binding motif"/>
    <property type="match status" value="1"/>
</dbReference>
<dbReference type="STRING" id="197461.A3843_10130"/>
<feature type="compositionally biased region" description="Basic and acidic residues" evidence="2">
    <location>
        <begin position="92"/>
        <end position="105"/>
    </location>
</feature>
<proteinExistence type="predicted"/>
<feature type="compositionally biased region" description="Basic residues" evidence="2">
    <location>
        <begin position="108"/>
        <end position="117"/>
    </location>
</feature>
<dbReference type="PROSITE" id="PS50889">
    <property type="entry name" value="S4"/>
    <property type="match status" value="1"/>
</dbReference>
<keyword evidence="1" id="KW-0694">RNA-binding</keyword>
<evidence type="ECO:0000259" key="3">
    <source>
        <dbReference type="SMART" id="SM00363"/>
    </source>
</evidence>
<sequence length="128" mass="14540">MQQASQRIDKWLWYARVTKSRTLAQKLAMSGHVRLNKEKVTTAKQGIKLGDVLTIALPRRLLVYKVLDLGARRGPASEAQLLYEDLSPPPPPKDEGKPEQRDRGTGRPTKRDRRQLIRLKQDTPGDGF</sequence>
<dbReference type="EMBL" id="LVVZ01000015">
    <property type="protein sequence ID" value="OKL43944.1"/>
    <property type="molecule type" value="Genomic_DNA"/>
</dbReference>
<accession>A0A1U7JGX5</accession>
<evidence type="ECO:0000256" key="1">
    <source>
        <dbReference type="PROSITE-ProRule" id="PRU00182"/>
    </source>
</evidence>
<feature type="domain" description="RNA-binding S4" evidence="3">
    <location>
        <begin position="6"/>
        <end position="66"/>
    </location>
</feature>
<feature type="compositionally biased region" description="Basic and acidic residues" evidence="2">
    <location>
        <begin position="119"/>
        <end position="128"/>
    </location>
</feature>
<name>A0A1U7JGX5_9HYPH</name>
<dbReference type="Proteomes" id="UP000185783">
    <property type="component" value="Unassembled WGS sequence"/>
</dbReference>
<dbReference type="Pfam" id="PF01479">
    <property type="entry name" value="S4"/>
    <property type="match status" value="1"/>
</dbReference>
<evidence type="ECO:0000313" key="4">
    <source>
        <dbReference type="EMBL" id="OKL43944.1"/>
    </source>
</evidence>
<dbReference type="OrthoDB" id="9797176at2"/>
<feature type="region of interest" description="Disordered" evidence="2">
    <location>
        <begin position="79"/>
        <end position="128"/>
    </location>
</feature>
<dbReference type="InterPro" id="IPR002942">
    <property type="entry name" value="S4_RNA-bd"/>
</dbReference>
<dbReference type="AlphaFoldDB" id="A0A1U7JGX5"/>
<organism evidence="4 5">
    <name type="scientific">Pseudovibrio exalbescens</name>
    <dbReference type="NCBI Taxonomy" id="197461"/>
    <lineage>
        <taxon>Bacteria</taxon>
        <taxon>Pseudomonadati</taxon>
        <taxon>Pseudomonadota</taxon>
        <taxon>Alphaproteobacteria</taxon>
        <taxon>Hyphomicrobiales</taxon>
        <taxon>Stappiaceae</taxon>
        <taxon>Pseudovibrio</taxon>
    </lineage>
</organism>
<dbReference type="SMART" id="SM00363">
    <property type="entry name" value="S4"/>
    <property type="match status" value="1"/>
</dbReference>
<dbReference type="CDD" id="cd00165">
    <property type="entry name" value="S4"/>
    <property type="match status" value="1"/>
</dbReference>
<evidence type="ECO:0000256" key="2">
    <source>
        <dbReference type="SAM" id="MobiDB-lite"/>
    </source>
</evidence>
<protein>
    <submittedName>
        <fullName evidence="4">RNA-binding protein</fullName>
    </submittedName>
</protein>
<dbReference type="InterPro" id="IPR036986">
    <property type="entry name" value="S4_RNA-bd_sf"/>
</dbReference>